<dbReference type="RefSeq" id="WP_326833868.1">
    <property type="nucleotide sequence ID" value="NZ_CP142149.1"/>
</dbReference>
<evidence type="ECO:0000313" key="1">
    <source>
        <dbReference type="EMBL" id="WSE31056.1"/>
    </source>
</evidence>
<gene>
    <name evidence="1" type="ORF">VSH64_02795</name>
</gene>
<proteinExistence type="predicted"/>
<protein>
    <submittedName>
        <fullName evidence="1">Uncharacterized protein</fullName>
    </submittedName>
</protein>
<evidence type="ECO:0000313" key="2">
    <source>
        <dbReference type="Proteomes" id="UP001330812"/>
    </source>
</evidence>
<accession>A0ABZ1IAG3</accession>
<sequence length="78" mass="8740">MQELVDAADAVTWGLSLKMSGIVWRLRETTVPTVRELELVLERAKRLQDALAKCHAFVADSTDRADRADQTDQADQRG</sequence>
<dbReference type="Proteomes" id="UP001330812">
    <property type="component" value="Chromosome"/>
</dbReference>
<organism evidence="1 2">
    <name type="scientific">Amycolatopsis rhabdoformis</name>
    <dbReference type="NCBI Taxonomy" id="1448059"/>
    <lineage>
        <taxon>Bacteria</taxon>
        <taxon>Bacillati</taxon>
        <taxon>Actinomycetota</taxon>
        <taxon>Actinomycetes</taxon>
        <taxon>Pseudonocardiales</taxon>
        <taxon>Pseudonocardiaceae</taxon>
        <taxon>Amycolatopsis</taxon>
    </lineage>
</organism>
<keyword evidence="2" id="KW-1185">Reference proteome</keyword>
<dbReference type="EMBL" id="CP142149">
    <property type="protein sequence ID" value="WSE31056.1"/>
    <property type="molecule type" value="Genomic_DNA"/>
</dbReference>
<name>A0ABZ1IAG3_9PSEU</name>
<reference evidence="1 2" key="1">
    <citation type="journal article" date="2015" name="Int. J. Syst. Evol. Microbiol.">
        <title>Amycolatopsis rhabdoformis sp. nov., an actinomycete isolated from a tropical forest soil.</title>
        <authorList>
            <person name="Souza W.R."/>
            <person name="Silva R.E."/>
            <person name="Goodfellow M."/>
            <person name="Busarakam K."/>
            <person name="Figueiro F.S."/>
            <person name="Ferreira D."/>
            <person name="Rodrigues-Filho E."/>
            <person name="Moraes L.A.B."/>
            <person name="Zucchi T.D."/>
        </authorList>
    </citation>
    <scope>NUCLEOTIDE SEQUENCE [LARGE SCALE GENOMIC DNA]</scope>
    <source>
        <strain evidence="1 2">NCIMB 14900</strain>
    </source>
</reference>